<dbReference type="Gene3D" id="3.20.80.10">
    <property type="entry name" value="Regulatory factor, effector binding domain"/>
    <property type="match status" value="1"/>
</dbReference>
<dbReference type="SUPFAM" id="SSF55136">
    <property type="entry name" value="Probable bacterial effector-binding domain"/>
    <property type="match status" value="1"/>
</dbReference>
<reference evidence="1 2" key="1">
    <citation type="submission" date="2020-02" db="EMBL/GenBank/DDBJ databases">
        <title>Whole-genome analyses of novel actinobacteria.</title>
        <authorList>
            <person name="Sahin N."/>
            <person name="Tokatli A."/>
        </authorList>
    </citation>
    <scope>NUCLEOTIDE SEQUENCE [LARGE SCALE GENOMIC DNA]</scope>
    <source>
        <strain evidence="1 2">YC419</strain>
    </source>
</reference>
<organism evidence="1 2">
    <name type="scientific">Streptomyces ureilyticus</name>
    <dbReference type="NCBI Taxonomy" id="1775131"/>
    <lineage>
        <taxon>Bacteria</taxon>
        <taxon>Bacillati</taxon>
        <taxon>Actinomycetota</taxon>
        <taxon>Actinomycetes</taxon>
        <taxon>Kitasatosporales</taxon>
        <taxon>Streptomycetaceae</taxon>
        <taxon>Streptomyces</taxon>
    </lineage>
</organism>
<protein>
    <submittedName>
        <fullName evidence="1">GyrI-like domain-containing protein</fullName>
    </submittedName>
</protein>
<name>A0ABX0DT03_9ACTN</name>
<gene>
    <name evidence="1" type="ORF">G6048_23670</name>
</gene>
<dbReference type="InterPro" id="IPR011256">
    <property type="entry name" value="Reg_factor_effector_dom_sf"/>
</dbReference>
<dbReference type="RefSeq" id="WP_165341596.1">
    <property type="nucleotide sequence ID" value="NZ_JAAKZX010000078.1"/>
</dbReference>
<evidence type="ECO:0000313" key="2">
    <source>
        <dbReference type="Proteomes" id="UP001518140"/>
    </source>
</evidence>
<sequence length="141" mass="16155">MTSSVFSVPPDRIERPDVTVMQQATVDELSQIQQLWPSFEKLVGLRGRKMYAQVDERQNTYTVCTPVKEDDHPDRLGLELGTLPGGSYLRGRLVGDPPQIYERIGDGMAELEAMLPVDDTRPLVEFYRRHDQIELWVPIRS</sequence>
<dbReference type="Proteomes" id="UP001518140">
    <property type="component" value="Unassembled WGS sequence"/>
</dbReference>
<evidence type="ECO:0000313" key="1">
    <source>
        <dbReference type="EMBL" id="NGO45026.1"/>
    </source>
</evidence>
<dbReference type="EMBL" id="JAAKZX010000078">
    <property type="protein sequence ID" value="NGO45026.1"/>
    <property type="molecule type" value="Genomic_DNA"/>
</dbReference>
<proteinExistence type="predicted"/>
<comment type="caution">
    <text evidence="1">The sequence shown here is derived from an EMBL/GenBank/DDBJ whole genome shotgun (WGS) entry which is preliminary data.</text>
</comment>
<keyword evidence="2" id="KW-1185">Reference proteome</keyword>
<accession>A0ABX0DT03</accession>